<dbReference type="EC" id="1.2.1.84" evidence="4"/>
<keyword evidence="2 4" id="KW-0444">Lipid biosynthesis</keyword>
<dbReference type="PANTHER" id="PTHR11011">
    <property type="entry name" value="MALE STERILITY PROTEIN 2-RELATED"/>
    <property type="match status" value="1"/>
</dbReference>
<evidence type="ECO:0000256" key="3">
    <source>
        <dbReference type="ARBA" id="ARBA00023098"/>
    </source>
</evidence>
<keyword evidence="4" id="KW-0472">Membrane</keyword>
<keyword evidence="4" id="KW-0560">Oxidoreductase</keyword>
<dbReference type="Pfam" id="PF03015">
    <property type="entry name" value="Sterile"/>
    <property type="match status" value="1"/>
</dbReference>
<gene>
    <name evidence="8" type="primary">LOC107217921</name>
</gene>
<dbReference type="GeneID" id="107217921"/>
<dbReference type="InterPro" id="IPR013120">
    <property type="entry name" value="FAR_NAD-bd"/>
</dbReference>
<keyword evidence="4" id="KW-0521">NADP</keyword>
<keyword evidence="3 4" id="KW-0443">Lipid metabolism</keyword>
<evidence type="ECO:0000256" key="1">
    <source>
        <dbReference type="ARBA" id="ARBA00005928"/>
    </source>
</evidence>
<dbReference type="GO" id="GO:0005777">
    <property type="term" value="C:peroxisome"/>
    <property type="evidence" value="ECO:0007669"/>
    <property type="project" value="TreeGrafter"/>
</dbReference>
<reference evidence="8" key="1">
    <citation type="submission" date="2025-08" db="UniProtKB">
        <authorList>
            <consortium name="RefSeq"/>
        </authorList>
    </citation>
    <scope>IDENTIFICATION</scope>
    <source>
        <tissue evidence="8">Thorax and Abdomen</tissue>
    </source>
</reference>
<evidence type="ECO:0000259" key="5">
    <source>
        <dbReference type="Pfam" id="PF03015"/>
    </source>
</evidence>
<dbReference type="CDD" id="cd09071">
    <property type="entry name" value="FAR_C"/>
    <property type="match status" value="1"/>
</dbReference>
<comment type="function">
    <text evidence="4">Catalyzes the reduction of fatty acyl-CoA to fatty alcohols.</text>
</comment>
<feature type="transmembrane region" description="Helical" evidence="4">
    <location>
        <begin position="248"/>
        <end position="271"/>
    </location>
</feature>
<name>A0A6J0BAA8_NEOLC</name>
<dbReference type="InParanoid" id="A0A6J0BAA8"/>
<organism evidence="8">
    <name type="scientific">Neodiprion lecontei</name>
    <name type="common">Redheaded pine sawfly</name>
    <dbReference type="NCBI Taxonomy" id="441921"/>
    <lineage>
        <taxon>Eukaryota</taxon>
        <taxon>Metazoa</taxon>
        <taxon>Ecdysozoa</taxon>
        <taxon>Arthropoda</taxon>
        <taxon>Hexapoda</taxon>
        <taxon>Insecta</taxon>
        <taxon>Pterygota</taxon>
        <taxon>Neoptera</taxon>
        <taxon>Endopterygota</taxon>
        <taxon>Hymenoptera</taxon>
        <taxon>Tenthredinoidea</taxon>
        <taxon>Diprionidae</taxon>
        <taxon>Diprioninae</taxon>
        <taxon>Neodiprion</taxon>
    </lineage>
</organism>
<dbReference type="KEGG" id="nlo:107217921"/>
<feature type="transmembrane region" description="Helical" evidence="4">
    <location>
        <begin position="469"/>
        <end position="491"/>
    </location>
</feature>
<dbReference type="GO" id="GO:0016020">
    <property type="term" value="C:membrane"/>
    <property type="evidence" value="ECO:0007669"/>
    <property type="project" value="UniProtKB-SubCell"/>
</dbReference>
<proteinExistence type="inferred from homology"/>
<dbReference type="GO" id="GO:0035336">
    <property type="term" value="P:long-chain fatty-acyl-CoA metabolic process"/>
    <property type="evidence" value="ECO:0007669"/>
    <property type="project" value="TreeGrafter"/>
</dbReference>
<dbReference type="RefSeq" id="XP_015511107.2">
    <property type="nucleotide sequence ID" value="XM_015655621.2"/>
</dbReference>
<dbReference type="OrthoDB" id="429813at2759"/>
<evidence type="ECO:0000259" key="6">
    <source>
        <dbReference type="Pfam" id="PF07993"/>
    </source>
</evidence>
<dbReference type="PANTHER" id="PTHR11011:SF60">
    <property type="entry name" value="FATTY ACYL-COA REDUCTASE-RELATED"/>
    <property type="match status" value="1"/>
</dbReference>
<protein>
    <recommendedName>
        <fullName evidence="4">Fatty acyl-CoA reductase</fullName>
        <ecNumber evidence="4">1.2.1.84</ecNumber>
    </recommendedName>
</protein>
<evidence type="ECO:0000313" key="7">
    <source>
        <dbReference type="Proteomes" id="UP000829291"/>
    </source>
</evidence>
<keyword evidence="7" id="KW-1185">Reference proteome</keyword>
<dbReference type="InterPro" id="IPR033640">
    <property type="entry name" value="FAR_C"/>
</dbReference>
<comment type="similarity">
    <text evidence="1 4">Belongs to the fatty acyl-CoA reductase family.</text>
</comment>
<evidence type="ECO:0000256" key="2">
    <source>
        <dbReference type="ARBA" id="ARBA00022516"/>
    </source>
</evidence>
<sequence>MSQVQQFYAGQNVFITGGTGFLGKVLIEKLLRSCRDIGVIYILIRPKKGKDVQERVDALLGDTVFDMLRNDYPEFSKKIVGVAGDTAQNQLGLSVTDHARLVEEVGVIFHLAATVRFTDTLETAVAINVNSVKYVIDIARACKNFKVGIHVSTAFSHCVRKFIDEELYPPPMTHEDVNMLVEKFRRIEGSEDVMEYVSKPFTGEWPNTYSFTKAIAESVVAEYATDLPFAIFRPSIVTSSYKSPLPGWLASPIGIPGIFCAFGLGIIHVALLDIKVRLDIVPVDYVCNALITSAWKTAKTEKRNSKDVPVYNYVSGNENPITWQNFNDKATDARLTHPSDKAIYYPYGFTTTSKLLYSILHIFLHLLPALIIDFILRLKGKQPRIYKLVKQIYEAFNVLEYFTTQQWDFDNQNVQELWKQLGPEDKRIFPFSMQAVDWDEYFIGMVKGLRKYILNEPDGNEERAKRRHIYLYIIHLAVNLISASFVLWVIWRSFRGIL</sequence>
<feature type="domain" description="Fatty acyl-CoA reductase C-terminal" evidence="5">
    <location>
        <begin position="364"/>
        <end position="456"/>
    </location>
</feature>
<feature type="transmembrane region" description="Helical" evidence="4">
    <location>
        <begin position="355"/>
        <end position="376"/>
    </location>
</feature>
<dbReference type="Proteomes" id="UP000829291">
    <property type="component" value="Chromosome 3"/>
</dbReference>
<dbReference type="SUPFAM" id="SSF51735">
    <property type="entry name" value="NAD(P)-binding Rossmann-fold domains"/>
    <property type="match status" value="1"/>
</dbReference>
<accession>A0A6J0BAA8</accession>
<evidence type="ECO:0000313" key="8">
    <source>
        <dbReference type="RefSeq" id="XP_015511107.2"/>
    </source>
</evidence>
<dbReference type="InterPro" id="IPR036291">
    <property type="entry name" value="NAD(P)-bd_dom_sf"/>
</dbReference>
<evidence type="ECO:0000256" key="4">
    <source>
        <dbReference type="RuleBase" id="RU363097"/>
    </source>
</evidence>
<comment type="catalytic activity">
    <reaction evidence="4">
        <text>a long-chain fatty acyl-CoA + 2 NADPH + 2 H(+) = a long-chain primary fatty alcohol + 2 NADP(+) + CoA</text>
        <dbReference type="Rhea" id="RHEA:52716"/>
        <dbReference type="ChEBI" id="CHEBI:15378"/>
        <dbReference type="ChEBI" id="CHEBI:57287"/>
        <dbReference type="ChEBI" id="CHEBI:57783"/>
        <dbReference type="ChEBI" id="CHEBI:58349"/>
        <dbReference type="ChEBI" id="CHEBI:77396"/>
        <dbReference type="ChEBI" id="CHEBI:83139"/>
        <dbReference type="EC" id="1.2.1.84"/>
    </reaction>
</comment>
<dbReference type="Gene3D" id="3.40.50.720">
    <property type="entry name" value="NAD(P)-binding Rossmann-like Domain"/>
    <property type="match status" value="1"/>
</dbReference>
<dbReference type="InterPro" id="IPR026055">
    <property type="entry name" value="FAR"/>
</dbReference>
<dbReference type="CDD" id="cd05236">
    <property type="entry name" value="FAR-N_SDR_e"/>
    <property type="match status" value="1"/>
</dbReference>
<keyword evidence="4" id="KW-1133">Transmembrane helix</keyword>
<dbReference type="GO" id="GO:0080019">
    <property type="term" value="F:alcohol-forming very long-chain fatty acyl-CoA reductase activity"/>
    <property type="evidence" value="ECO:0007669"/>
    <property type="project" value="InterPro"/>
</dbReference>
<keyword evidence="4" id="KW-0812">Transmembrane</keyword>
<dbReference type="Pfam" id="PF07993">
    <property type="entry name" value="NAD_binding_4"/>
    <property type="match status" value="1"/>
</dbReference>
<dbReference type="GO" id="GO:0102965">
    <property type="term" value="F:alcohol-forming long-chain fatty acyl-CoA reductase activity"/>
    <property type="evidence" value="ECO:0007669"/>
    <property type="project" value="UniProtKB-EC"/>
</dbReference>
<feature type="domain" description="Thioester reductase (TE)" evidence="6">
    <location>
        <begin position="15"/>
        <end position="289"/>
    </location>
</feature>